<evidence type="ECO:0000313" key="2">
    <source>
        <dbReference type="Proteomes" id="UP000439522"/>
    </source>
</evidence>
<name>A0A6I4TG49_9SPHN</name>
<dbReference type="AlphaFoldDB" id="A0A6I4TG49"/>
<organism evidence="1 2">
    <name type="scientific">Tsuneonella aeria</name>
    <dbReference type="NCBI Taxonomy" id="1837929"/>
    <lineage>
        <taxon>Bacteria</taxon>
        <taxon>Pseudomonadati</taxon>
        <taxon>Pseudomonadota</taxon>
        <taxon>Alphaproteobacteria</taxon>
        <taxon>Sphingomonadales</taxon>
        <taxon>Erythrobacteraceae</taxon>
        <taxon>Tsuneonella</taxon>
    </lineage>
</organism>
<reference evidence="1 2" key="1">
    <citation type="submission" date="2019-12" db="EMBL/GenBank/DDBJ databases">
        <title>Genomic-based taxomic classification of the family Erythrobacteraceae.</title>
        <authorList>
            <person name="Xu L."/>
        </authorList>
    </citation>
    <scope>NUCLEOTIDE SEQUENCE [LARGE SCALE GENOMIC DNA]</scope>
    <source>
        <strain evidence="1 2">100921-2</strain>
    </source>
</reference>
<dbReference type="OrthoDB" id="7474656at2"/>
<keyword evidence="2" id="KW-1185">Reference proteome</keyword>
<protein>
    <recommendedName>
        <fullName evidence="3">DUF2946 domain-containing protein</fullName>
    </recommendedName>
</protein>
<proteinExistence type="predicted"/>
<evidence type="ECO:0000313" key="1">
    <source>
        <dbReference type="EMBL" id="MXO76133.1"/>
    </source>
</evidence>
<accession>A0A6I4TG49</accession>
<comment type="caution">
    <text evidence="1">The sequence shown here is derived from an EMBL/GenBank/DDBJ whole genome shotgun (WGS) entry which is preliminary data.</text>
</comment>
<dbReference type="Proteomes" id="UP000439522">
    <property type="component" value="Unassembled WGS sequence"/>
</dbReference>
<gene>
    <name evidence="1" type="ORF">GRI40_13015</name>
</gene>
<dbReference type="RefSeq" id="WP_160611946.1">
    <property type="nucleotide sequence ID" value="NZ_WTZA01000002.1"/>
</dbReference>
<dbReference type="EMBL" id="WTZA01000002">
    <property type="protein sequence ID" value="MXO76133.1"/>
    <property type="molecule type" value="Genomic_DNA"/>
</dbReference>
<evidence type="ECO:0008006" key="3">
    <source>
        <dbReference type="Google" id="ProtNLM"/>
    </source>
</evidence>
<sequence length="141" mass="14496">MEDFSDSRSGLLKLAHSLKARLNDLYSTRMMRFVSSLLVALALLFSPLAMSTGGAAAASDGTPAVMTANNPCAGPAAPSENDHSNAAFSCAMICAAVPAAETVTREPLSILQGKPAVLASQILIGVAPEGESPPPRMTPEI</sequence>